<dbReference type="PROSITE" id="PS50966">
    <property type="entry name" value="ZF_SWIM"/>
    <property type="match status" value="1"/>
</dbReference>
<name>A0A9P6EVS3_9FUNG</name>
<proteinExistence type="predicted"/>
<organism evidence="4 5">
    <name type="scientific">Mortierella hygrophila</name>
    <dbReference type="NCBI Taxonomy" id="979708"/>
    <lineage>
        <taxon>Eukaryota</taxon>
        <taxon>Fungi</taxon>
        <taxon>Fungi incertae sedis</taxon>
        <taxon>Mucoromycota</taxon>
        <taxon>Mortierellomycotina</taxon>
        <taxon>Mortierellomycetes</taxon>
        <taxon>Mortierellales</taxon>
        <taxon>Mortierellaceae</taxon>
        <taxon>Mortierella</taxon>
    </lineage>
</organism>
<dbReference type="Pfam" id="PF04434">
    <property type="entry name" value="SWIM"/>
    <property type="match status" value="1"/>
</dbReference>
<dbReference type="Proteomes" id="UP000723463">
    <property type="component" value="Unassembled WGS sequence"/>
</dbReference>
<dbReference type="EMBL" id="JAAAXW010001156">
    <property type="protein sequence ID" value="KAF9535998.1"/>
    <property type="molecule type" value="Genomic_DNA"/>
</dbReference>
<sequence length="106" mass="11968">MVAELDENNEFFVNSFTTPNVKYAVSADAQAARLLSCTCPDYVRHKMPCKHMYLVSRIYNSMDISYDGSDMFVRDEGVTDDDINNGGEVDDDESSEDEIPAAWRVI</sequence>
<feature type="compositionally biased region" description="Acidic residues" evidence="2">
    <location>
        <begin position="78"/>
        <end position="99"/>
    </location>
</feature>
<feature type="non-terminal residue" evidence="4">
    <location>
        <position position="106"/>
    </location>
</feature>
<evidence type="ECO:0000313" key="5">
    <source>
        <dbReference type="Proteomes" id="UP000723463"/>
    </source>
</evidence>
<gene>
    <name evidence="4" type="ORF">EC957_000966</name>
</gene>
<evidence type="ECO:0000256" key="1">
    <source>
        <dbReference type="PROSITE-ProRule" id="PRU00325"/>
    </source>
</evidence>
<dbReference type="AlphaFoldDB" id="A0A9P6EVS3"/>
<evidence type="ECO:0000259" key="3">
    <source>
        <dbReference type="PROSITE" id="PS50966"/>
    </source>
</evidence>
<keyword evidence="1" id="KW-0479">Metal-binding</keyword>
<comment type="caution">
    <text evidence="4">The sequence shown here is derived from an EMBL/GenBank/DDBJ whole genome shotgun (WGS) entry which is preliminary data.</text>
</comment>
<keyword evidence="1" id="KW-0862">Zinc</keyword>
<feature type="region of interest" description="Disordered" evidence="2">
    <location>
        <begin position="77"/>
        <end position="106"/>
    </location>
</feature>
<keyword evidence="1" id="KW-0863">Zinc-finger</keyword>
<protein>
    <recommendedName>
        <fullName evidence="3">SWIM-type domain-containing protein</fullName>
    </recommendedName>
</protein>
<feature type="domain" description="SWIM-type" evidence="3">
    <location>
        <begin position="23"/>
        <end position="60"/>
    </location>
</feature>
<dbReference type="InterPro" id="IPR007527">
    <property type="entry name" value="Znf_SWIM"/>
</dbReference>
<evidence type="ECO:0000313" key="4">
    <source>
        <dbReference type="EMBL" id="KAF9535998.1"/>
    </source>
</evidence>
<reference evidence="4" key="1">
    <citation type="journal article" date="2020" name="Fungal Divers.">
        <title>Resolving the Mortierellaceae phylogeny through synthesis of multi-gene phylogenetics and phylogenomics.</title>
        <authorList>
            <person name="Vandepol N."/>
            <person name="Liber J."/>
            <person name="Desiro A."/>
            <person name="Na H."/>
            <person name="Kennedy M."/>
            <person name="Barry K."/>
            <person name="Grigoriev I.V."/>
            <person name="Miller A.N."/>
            <person name="O'Donnell K."/>
            <person name="Stajich J.E."/>
            <person name="Bonito G."/>
        </authorList>
    </citation>
    <scope>NUCLEOTIDE SEQUENCE</scope>
    <source>
        <strain evidence="4">NRRL 2591</strain>
    </source>
</reference>
<evidence type="ECO:0000256" key="2">
    <source>
        <dbReference type="SAM" id="MobiDB-lite"/>
    </source>
</evidence>
<keyword evidence="5" id="KW-1185">Reference proteome</keyword>
<accession>A0A9P6EVS3</accession>
<dbReference type="GO" id="GO:0008270">
    <property type="term" value="F:zinc ion binding"/>
    <property type="evidence" value="ECO:0007669"/>
    <property type="project" value="UniProtKB-KW"/>
</dbReference>